<protein>
    <submittedName>
        <fullName evidence="1">Uncharacterized protein</fullName>
    </submittedName>
</protein>
<keyword evidence="2" id="KW-1185">Reference proteome</keyword>
<comment type="caution">
    <text evidence="1">The sequence shown here is derived from an EMBL/GenBank/DDBJ whole genome shotgun (WGS) entry which is preliminary data.</text>
</comment>
<dbReference type="EMBL" id="BQNB010015363">
    <property type="protein sequence ID" value="GJT39145.1"/>
    <property type="molecule type" value="Genomic_DNA"/>
</dbReference>
<reference evidence="1" key="1">
    <citation type="journal article" date="2022" name="Int. J. Mol. Sci.">
        <title>Draft Genome of Tanacetum Coccineum: Genomic Comparison of Closely Related Tanacetum-Family Plants.</title>
        <authorList>
            <person name="Yamashiro T."/>
            <person name="Shiraishi A."/>
            <person name="Nakayama K."/>
            <person name="Satake H."/>
        </authorList>
    </citation>
    <scope>NUCLEOTIDE SEQUENCE</scope>
</reference>
<sequence length="212" mass="23428">MDKCKTGLGYNAAPPPYTGNFMPPKSNLVYPSLDDFVDMSESVSESVVKKPTVRINEPETTRKENGAPIIEDLVIVVRLVNIVQSRTTVNNAGPMKYVINNAYSTVRRPFNKINAANNSNFTKKVNIVKRTRVNTARPKAIINAVKGNKGNDVKASACWVWRPKNKILDHGNPQQDLKNKGVIDIGCSSHMTGNKSYLIDYEEIDGGFIAFG</sequence>
<proteinExistence type="predicted"/>
<organism evidence="1 2">
    <name type="scientific">Tanacetum coccineum</name>
    <dbReference type="NCBI Taxonomy" id="301880"/>
    <lineage>
        <taxon>Eukaryota</taxon>
        <taxon>Viridiplantae</taxon>
        <taxon>Streptophyta</taxon>
        <taxon>Embryophyta</taxon>
        <taxon>Tracheophyta</taxon>
        <taxon>Spermatophyta</taxon>
        <taxon>Magnoliopsida</taxon>
        <taxon>eudicotyledons</taxon>
        <taxon>Gunneridae</taxon>
        <taxon>Pentapetalae</taxon>
        <taxon>asterids</taxon>
        <taxon>campanulids</taxon>
        <taxon>Asterales</taxon>
        <taxon>Asteraceae</taxon>
        <taxon>Asteroideae</taxon>
        <taxon>Anthemideae</taxon>
        <taxon>Anthemidinae</taxon>
        <taxon>Tanacetum</taxon>
    </lineage>
</organism>
<dbReference type="Proteomes" id="UP001151760">
    <property type="component" value="Unassembled WGS sequence"/>
</dbReference>
<gene>
    <name evidence="1" type="ORF">Tco_0939010</name>
</gene>
<accession>A0ABQ5DJF3</accession>
<reference evidence="1" key="2">
    <citation type="submission" date="2022-01" db="EMBL/GenBank/DDBJ databases">
        <authorList>
            <person name="Yamashiro T."/>
            <person name="Shiraishi A."/>
            <person name="Satake H."/>
            <person name="Nakayama K."/>
        </authorList>
    </citation>
    <scope>NUCLEOTIDE SEQUENCE</scope>
</reference>
<name>A0ABQ5DJF3_9ASTR</name>
<evidence type="ECO:0000313" key="1">
    <source>
        <dbReference type="EMBL" id="GJT39145.1"/>
    </source>
</evidence>
<feature type="non-terminal residue" evidence="1">
    <location>
        <position position="212"/>
    </location>
</feature>
<evidence type="ECO:0000313" key="2">
    <source>
        <dbReference type="Proteomes" id="UP001151760"/>
    </source>
</evidence>